<dbReference type="Proteomes" id="UP001159427">
    <property type="component" value="Unassembled WGS sequence"/>
</dbReference>
<reference evidence="2 3" key="1">
    <citation type="submission" date="2022-05" db="EMBL/GenBank/DDBJ databases">
        <authorList>
            <consortium name="Genoscope - CEA"/>
            <person name="William W."/>
        </authorList>
    </citation>
    <scope>NUCLEOTIDE SEQUENCE [LARGE SCALE GENOMIC DNA]</scope>
</reference>
<evidence type="ECO:0000256" key="1">
    <source>
        <dbReference type="SAM" id="MobiDB-lite"/>
    </source>
</evidence>
<evidence type="ECO:0000313" key="3">
    <source>
        <dbReference type="Proteomes" id="UP001159427"/>
    </source>
</evidence>
<feature type="non-terminal residue" evidence="2">
    <location>
        <position position="603"/>
    </location>
</feature>
<dbReference type="EMBL" id="CALNXI010000764">
    <property type="protein sequence ID" value="CAH3044984.1"/>
    <property type="molecule type" value="Genomic_DNA"/>
</dbReference>
<feature type="region of interest" description="Disordered" evidence="1">
    <location>
        <begin position="91"/>
        <end position="111"/>
    </location>
</feature>
<proteinExistence type="predicted"/>
<feature type="compositionally biased region" description="Polar residues" evidence="1">
    <location>
        <begin position="91"/>
        <end position="106"/>
    </location>
</feature>
<gene>
    <name evidence="2" type="ORF">PEVE_00040948</name>
</gene>
<feature type="compositionally biased region" description="Basic and acidic residues" evidence="1">
    <location>
        <begin position="338"/>
        <end position="349"/>
    </location>
</feature>
<protein>
    <submittedName>
        <fullName evidence="2">Uncharacterized protein</fullName>
    </submittedName>
</protein>
<feature type="region of interest" description="Disordered" evidence="1">
    <location>
        <begin position="328"/>
        <end position="350"/>
    </location>
</feature>
<organism evidence="2 3">
    <name type="scientific">Porites evermanni</name>
    <dbReference type="NCBI Taxonomy" id="104178"/>
    <lineage>
        <taxon>Eukaryota</taxon>
        <taxon>Metazoa</taxon>
        <taxon>Cnidaria</taxon>
        <taxon>Anthozoa</taxon>
        <taxon>Hexacorallia</taxon>
        <taxon>Scleractinia</taxon>
        <taxon>Fungiina</taxon>
        <taxon>Poritidae</taxon>
        <taxon>Porites</taxon>
    </lineage>
</organism>
<name>A0ABN8N7V1_9CNID</name>
<accession>A0ABN8N7V1</accession>
<evidence type="ECO:0000313" key="2">
    <source>
        <dbReference type="EMBL" id="CAH3044984.1"/>
    </source>
</evidence>
<sequence>MEETKNQQMTKKVRFDLKDEIFLIPSKWDRLSKCKTARTKVIDEITPNQRSRTVVERRSKKKQNGYRKIPNFDSVAKGRIVLASETNCTVSDNSLRNTSPSKSGSSLKKIHSRQKLEGYGNAPHSGTSTPPVEAKLKFYHRPPTELPRLDLGVLPKIPYTPDLKKAIEKALQRSRSKSATDSELNSGASVIQEKKHDLLRIIPTEKAEKVLQRRLSDSSVIIGDEKPTEDHEPSCDEGISKFSELSSINLDVMGEIKEDCDEILTDSNQSSLRTVLVTFRIEKPSAKHIKRVRFNSLVEVKFIPRRRKREKRKYEIDLKEGEKTSNEDIVIKSTNTSEKSEHEENDAGVKDAVSVSGHNVTMIADEAASLNSQKAADLGIDERCQENKDNIDDTLNKSPESFLERGSIMTRNNQKEGVDECSSTETTALAGKPTKSKVAARKSYITSTIMLGADYVGNALRLNPTTFPVSPAIQFSEFPVRNSKNQNFPELAPRAVWRLEKQAAKFCKEAEALITQVTEKNARIQSKLKEQPDTVIFGRDYKRTFLNEFTRKSNATSHGKTLAQNAFYITRFPYIKNKKQPNVANLPRASSELSLPQLLMHDG</sequence>
<keyword evidence="3" id="KW-1185">Reference proteome</keyword>
<comment type="caution">
    <text evidence="2">The sequence shown here is derived from an EMBL/GenBank/DDBJ whole genome shotgun (WGS) entry which is preliminary data.</text>
</comment>